<dbReference type="GO" id="GO:0032259">
    <property type="term" value="P:methylation"/>
    <property type="evidence" value="ECO:0007669"/>
    <property type="project" value="UniProtKB-KW"/>
</dbReference>
<keyword evidence="2" id="KW-0489">Methyltransferase</keyword>
<comment type="caution">
    <text evidence="2">The sequence shown here is derived from an EMBL/GenBank/DDBJ whole genome shotgun (WGS) entry which is preliminary data.</text>
</comment>
<dbReference type="CDD" id="cd02440">
    <property type="entry name" value="AdoMet_MTases"/>
    <property type="match status" value="1"/>
</dbReference>
<gene>
    <name evidence="2" type="ORF">ACFQ3J_20070</name>
</gene>
<dbReference type="GO" id="GO:0061542">
    <property type="term" value="F:3-demethylubiquinol 3-O-methyltransferase activity"/>
    <property type="evidence" value="ECO:0007669"/>
    <property type="project" value="UniProtKB-EC"/>
</dbReference>
<dbReference type="Pfam" id="PF13649">
    <property type="entry name" value="Methyltransf_25"/>
    <property type="match status" value="1"/>
</dbReference>
<evidence type="ECO:0000313" key="2">
    <source>
        <dbReference type="EMBL" id="MFD1130448.1"/>
    </source>
</evidence>
<name>A0ABW3Q0B3_9BACL</name>
<dbReference type="Proteomes" id="UP001597169">
    <property type="component" value="Unassembled WGS sequence"/>
</dbReference>
<dbReference type="Gene3D" id="3.40.50.150">
    <property type="entry name" value="Vaccinia Virus protein VP39"/>
    <property type="match status" value="1"/>
</dbReference>
<dbReference type="EC" id="2.1.1.222" evidence="2"/>
<dbReference type="GO" id="GO:0102208">
    <property type="term" value="F:2-polyprenyl-6-hydroxyphenol methylase activity"/>
    <property type="evidence" value="ECO:0007669"/>
    <property type="project" value="UniProtKB-EC"/>
</dbReference>
<sequence>MLNSIFDELNWEKAWREDSMTGVNMMKAAGIVPERSFDATAQKYNDQCFNEEGRQRTERIIGWLEEQGVTLEGASVLDIGAASGGFSIPFAERGAQVTAVEPSLPFVKLLEENSQKWAKGKIDIVKDVFENIDIEKEGWEKAFDFVFVSMCPAVTDWESVERILSCASKFCYISLSAGPREHSLTNEILSNLKHPYTKPHNSEMIYLMQLLYLKGYAFHSLVTKEMKTAEVSRETAIQEVLNWLKIYQYPVDIETHRIIEDYLDKNYPSDPVTVYQGGRFGKVLVKLEDQNMYFSKKHGKMNS</sequence>
<dbReference type="RefSeq" id="WP_251583822.1">
    <property type="nucleotide sequence ID" value="NZ_JBHTKX010000003.1"/>
</dbReference>
<dbReference type="SUPFAM" id="SSF53335">
    <property type="entry name" value="S-adenosyl-L-methionine-dependent methyltransferases"/>
    <property type="match status" value="1"/>
</dbReference>
<dbReference type="EMBL" id="JBHTKX010000003">
    <property type="protein sequence ID" value="MFD1130448.1"/>
    <property type="molecule type" value="Genomic_DNA"/>
</dbReference>
<accession>A0ABW3Q0B3</accession>
<organism evidence="2 3">
    <name type="scientific">Paenibacillus provencensis</name>
    <dbReference type="NCBI Taxonomy" id="441151"/>
    <lineage>
        <taxon>Bacteria</taxon>
        <taxon>Bacillati</taxon>
        <taxon>Bacillota</taxon>
        <taxon>Bacilli</taxon>
        <taxon>Bacillales</taxon>
        <taxon>Paenibacillaceae</taxon>
        <taxon>Paenibacillus</taxon>
    </lineage>
</organism>
<keyword evidence="3" id="KW-1185">Reference proteome</keyword>
<evidence type="ECO:0000313" key="3">
    <source>
        <dbReference type="Proteomes" id="UP001597169"/>
    </source>
</evidence>
<feature type="domain" description="Methyltransferase" evidence="1">
    <location>
        <begin position="76"/>
        <end position="166"/>
    </location>
</feature>
<protein>
    <submittedName>
        <fullName evidence="2">Class I SAM-dependent methyltransferase</fullName>
        <ecNumber evidence="2">2.1.1.222</ecNumber>
        <ecNumber evidence="2">2.1.1.64</ecNumber>
    </submittedName>
</protein>
<dbReference type="InterPro" id="IPR041698">
    <property type="entry name" value="Methyltransf_25"/>
</dbReference>
<dbReference type="EC" id="2.1.1.64" evidence="2"/>
<dbReference type="InterPro" id="IPR029063">
    <property type="entry name" value="SAM-dependent_MTases_sf"/>
</dbReference>
<reference evidence="3" key="1">
    <citation type="journal article" date="2019" name="Int. J. Syst. Evol. Microbiol.">
        <title>The Global Catalogue of Microorganisms (GCM) 10K type strain sequencing project: providing services to taxonomists for standard genome sequencing and annotation.</title>
        <authorList>
            <consortium name="The Broad Institute Genomics Platform"/>
            <consortium name="The Broad Institute Genome Sequencing Center for Infectious Disease"/>
            <person name="Wu L."/>
            <person name="Ma J."/>
        </authorList>
    </citation>
    <scope>NUCLEOTIDE SEQUENCE [LARGE SCALE GENOMIC DNA]</scope>
    <source>
        <strain evidence="3">CCUG 53519</strain>
    </source>
</reference>
<evidence type="ECO:0000259" key="1">
    <source>
        <dbReference type="Pfam" id="PF13649"/>
    </source>
</evidence>
<keyword evidence="2" id="KW-0808">Transferase</keyword>
<proteinExistence type="predicted"/>